<dbReference type="InterPro" id="IPR036412">
    <property type="entry name" value="HAD-like_sf"/>
</dbReference>
<dbReference type="PROSITE" id="PS01229">
    <property type="entry name" value="COF_2"/>
    <property type="match status" value="1"/>
</dbReference>
<dbReference type="Proteomes" id="UP000219564">
    <property type="component" value="Unassembled WGS sequence"/>
</dbReference>
<keyword evidence="1" id="KW-0378">Hydrolase</keyword>
<evidence type="ECO:0000313" key="2">
    <source>
        <dbReference type="Proteomes" id="UP000219564"/>
    </source>
</evidence>
<sequence>MKSDSIQLVLCDMDGTLLRPDHSLSEATVAAVRQLQDAGVFFTLATGRPPRAMRDQIEQLGIILPTAAFNGGVLVDADGQYLKSHHIPVDAVRQSLKVLSAYPVDLWVFADDQWYLRDPDGPMVDHEQRALGYAPVVVDCFEPHLERVDKIVAASRDAQLLIQLEDRLHDELAGKALASRSQAFYLDITAPKANKGEALVALAHMLDVPLARTMAIGDGGNDPAMFEKAGLSIAMGQADEAIKVKATHVTGTNVQDGVAQAIERFVLRPQKH</sequence>
<evidence type="ECO:0000313" key="1">
    <source>
        <dbReference type="EMBL" id="SOB50749.1"/>
    </source>
</evidence>
<dbReference type="Pfam" id="PF08282">
    <property type="entry name" value="Hydrolase_3"/>
    <property type="match status" value="1"/>
</dbReference>
<dbReference type="GO" id="GO:0016791">
    <property type="term" value="F:phosphatase activity"/>
    <property type="evidence" value="ECO:0007669"/>
    <property type="project" value="TreeGrafter"/>
</dbReference>
<gene>
    <name evidence="1" type="ORF">PLUA15_180200</name>
</gene>
<protein>
    <submittedName>
        <fullName evidence="1">Haloacid dehalogenase-like hydrolase</fullName>
    </submittedName>
</protein>
<reference evidence="1 2" key="1">
    <citation type="submission" date="2017-08" db="EMBL/GenBank/DDBJ databases">
        <authorList>
            <person name="Chaillou S."/>
        </authorList>
    </citation>
    <scope>NUCLEOTIDE SEQUENCE [LARGE SCALE GENOMIC DNA]</scope>
    <source>
        <strain evidence="1 2">MFPA15A1205</strain>
    </source>
</reference>
<dbReference type="Gene3D" id="3.30.1240.10">
    <property type="match status" value="1"/>
</dbReference>
<dbReference type="NCBIfam" id="TIGR00099">
    <property type="entry name" value="Cof-subfamily"/>
    <property type="match status" value="1"/>
</dbReference>
<dbReference type="CDD" id="cd07516">
    <property type="entry name" value="HAD_Pase"/>
    <property type="match status" value="1"/>
</dbReference>
<dbReference type="SFLD" id="SFLDS00003">
    <property type="entry name" value="Haloacid_Dehalogenase"/>
    <property type="match status" value="1"/>
</dbReference>
<dbReference type="PANTHER" id="PTHR10000:SF8">
    <property type="entry name" value="HAD SUPERFAMILY HYDROLASE-LIKE, TYPE 3"/>
    <property type="match status" value="1"/>
</dbReference>
<proteinExistence type="predicted"/>
<dbReference type="GO" id="GO:0005829">
    <property type="term" value="C:cytosol"/>
    <property type="evidence" value="ECO:0007669"/>
    <property type="project" value="TreeGrafter"/>
</dbReference>
<dbReference type="InterPro" id="IPR000150">
    <property type="entry name" value="Cof"/>
</dbReference>
<comment type="caution">
    <text evidence="1">The sequence shown here is derived from an EMBL/GenBank/DDBJ whole genome shotgun (WGS) entry which is preliminary data.</text>
</comment>
<dbReference type="SUPFAM" id="SSF56784">
    <property type="entry name" value="HAD-like"/>
    <property type="match status" value="1"/>
</dbReference>
<name>A0AAX2H4G4_9PSED</name>
<dbReference type="Gene3D" id="3.40.50.1000">
    <property type="entry name" value="HAD superfamily/HAD-like"/>
    <property type="match status" value="1"/>
</dbReference>
<organism evidence="1 2">
    <name type="scientific">Pseudomonas lundensis</name>
    <dbReference type="NCBI Taxonomy" id="86185"/>
    <lineage>
        <taxon>Bacteria</taxon>
        <taxon>Pseudomonadati</taxon>
        <taxon>Pseudomonadota</taxon>
        <taxon>Gammaproteobacteria</taxon>
        <taxon>Pseudomonadales</taxon>
        <taxon>Pseudomonadaceae</taxon>
        <taxon>Pseudomonas</taxon>
    </lineage>
</organism>
<dbReference type="NCBIfam" id="TIGR01484">
    <property type="entry name" value="HAD-SF-IIB"/>
    <property type="match status" value="1"/>
</dbReference>
<dbReference type="GO" id="GO:0000287">
    <property type="term" value="F:magnesium ion binding"/>
    <property type="evidence" value="ECO:0007669"/>
    <property type="project" value="UniProtKB-ARBA"/>
</dbReference>
<dbReference type="InterPro" id="IPR023214">
    <property type="entry name" value="HAD_sf"/>
</dbReference>
<dbReference type="EMBL" id="OBKZ01000010">
    <property type="protein sequence ID" value="SOB50749.1"/>
    <property type="molecule type" value="Genomic_DNA"/>
</dbReference>
<dbReference type="PANTHER" id="PTHR10000">
    <property type="entry name" value="PHOSPHOSERINE PHOSPHATASE"/>
    <property type="match status" value="1"/>
</dbReference>
<dbReference type="SFLD" id="SFLDG01140">
    <property type="entry name" value="C2.B:_Phosphomannomutase_and_P"/>
    <property type="match status" value="1"/>
</dbReference>
<dbReference type="InterPro" id="IPR006379">
    <property type="entry name" value="HAD-SF_hydro_IIB"/>
</dbReference>
<accession>A0AAX2H4G4</accession>
<dbReference type="AlphaFoldDB" id="A0AAX2H4G4"/>